<evidence type="ECO:0000256" key="1">
    <source>
        <dbReference type="SAM" id="MobiDB-lite"/>
    </source>
</evidence>
<dbReference type="SUPFAM" id="SSF53335">
    <property type="entry name" value="S-adenosyl-L-methionine-dependent methyltransferases"/>
    <property type="match status" value="1"/>
</dbReference>
<reference evidence="3 4" key="1">
    <citation type="journal article" date="2018" name="Nat. Biotechnol.">
        <title>A standardized bacterial taxonomy based on genome phylogeny substantially revises the tree of life.</title>
        <authorList>
            <person name="Parks D.H."/>
            <person name="Chuvochina M."/>
            <person name="Waite D.W."/>
            <person name="Rinke C."/>
            <person name="Skarshewski A."/>
            <person name="Chaumeil P.A."/>
            <person name="Hugenholtz P."/>
        </authorList>
    </citation>
    <scope>NUCLEOTIDE SEQUENCE [LARGE SCALE GENOMIC DNA]</scope>
    <source>
        <strain evidence="3">UBA9375</strain>
    </source>
</reference>
<dbReference type="GO" id="GO:0032259">
    <property type="term" value="P:methylation"/>
    <property type="evidence" value="ECO:0007669"/>
    <property type="project" value="UniProtKB-KW"/>
</dbReference>
<sequence length="233" mass="25842">MDQHSSAPPDPFSDPQSVARYKEGPPRIVPGFADMQRMTTLLLSECVPQKGRVLVVGAGGGLELQTFAQAHPGWTFDGVDPSAEMIRLAEQTLGPLLSRIRLYLGEVDMAPDGPFDAATCLLTMHFVERKKRQRMAVEIRRRLRPGSPFVVVHMSIPDYEDAKARAHWLSRYAAFAVSSGVDPRNADTARGTMESRLNILTPEHDEAILHEAGFSNINLFYAGFTFRGWVAYA</sequence>
<evidence type="ECO:0000313" key="4">
    <source>
        <dbReference type="Proteomes" id="UP000263642"/>
    </source>
</evidence>
<feature type="region of interest" description="Disordered" evidence="1">
    <location>
        <begin position="1"/>
        <end position="25"/>
    </location>
</feature>
<evidence type="ECO:0000259" key="2">
    <source>
        <dbReference type="Pfam" id="PF13649"/>
    </source>
</evidence>
<gene>
    <name evidence="3" type="ORF">DIT97_18255</name>
</gene>
<keyword evidence="3" id="KW-0808">Transferase</keyword>
<name>A0A3D3R7X0_9PLAN</name>
<evidence type="ECO:0000313" key="3">
    <source>
        <dbReference type="EMBL" id="HCO24869.1"/>
    </source>
</evidence>
<accession>A0A3D3R7X0</accession>
<dbReference type="Proteomes" id="UP000263642">
    <property type="component" value="Unassembled WGS sequence"/>
</dbReference>
<dbReference type="EMBL" id="DQAY01000110">
    <property type="protein sequence ID" value="HCO24869.1"/>
    <property type="molecule type" value="Genomic_DNA"/>
</dbReference>
<keyword evidence="3" id="KW-0489">Methyltransferase</keyword>
<proteinExistence type="predicted"/>
<organism evidence="3 4">
    <name type="scientific">Gimesia maris</name>
    <dbReference type="NCBI Taxonomy" id="122"/>
    <lineage>
        <taxon>Bacteria</taxon>
        <taxon>Pseudomonadati</taxon>
        <taxon>Planctomycetota</taxon>
        <taxon>Planctomycetia</taxon>
        <taxon>Planctomycetales</taxon>
        <taxon>Planctomycetaceae</taxon>
        <taxon>Gimesia</taxon>
    </lineage>
</organism>
<protein>
    <submittedName>
        <fullName evidence="3">Methyltransferase</fullName>
    </submittedName>
</protein>
<feature type="domain" description="Methyltransferase" evidence="2">
    <location>
        <begin position="53"/>
        <end position="146"/>
    </location>
</feature>
<dbReference type="AlphaFoldDB" id="A0A3D3R7X0"/>
<dbReference type="PANTHER" id="PTHR43464">
    <property type="entry name" value="METHYLTRANSFERASE"/>
    <property type="match status" value="1"/>
</dbReference>
<dbReference type="Pfam" id="PF13649">
    <property type="entry name" value="Methyltransf_25"/>
    <property type="match status" value="1"/>
</dbReference>
<dbReference type="GO" id="GO:0008168">
    <property type="term" value="F:methyltransferase activity"/>
    <property type="evidence" value="ECO:0007669"/>
    <property type="project" value="UniProtKB-KW"/>
</dbReference>
<dbReference type="CDD" id="cd02440">
    <property type="entry name" value="AdoMet_MTases"/>
    <property type="match status" value="1"/>
</dbReference>
<dbReference type="Gene3D" id="3.40.50.150">
    <property type="entry name" value="Vaccinia Virus protein VP39"/>
    <property type="match status" value="1"/>
</dbReference>
<dbReference type="InterPro" id="IPR029063">
    <property type="entry name" value="SAM-dependent_MTases_sf"/>
</dbReference>
<dbReference type="PANTHER" id="PTHR43464:SF58">
    <property type="entry name" value="BLR7975 PROTEIN"/>
    <property type="match status" value="1"/>
</dbReference>
<comment type="caution">
    <text evidence="3">The sequence shown here is derived from an EMBL/GenBank/DDBJ whole genome shotgun (WGS) entry which is preliminary data.</text>
</comment>
<dbReference type="InterPro" id="IPR041698">
    <property type="entry name" value="Methyltransf_25"/>
</dbReference>